<gene>
    <name evidence="1" type="ORF">DWY77_02695</name>
</gene>
<reference evidence="1 2" key="1">
    <citation type="submission" date="2018-08" db="EMBL/GenBank/DDBJ databases">
        <title>A genome reference for cultivated species of the human gut microbiota.</title>
        <authorList>
            <person name="Zou Y."/>
            <person name="Xue W."/>
            <person name="Luo G."/>
        </authorList>
    </citation>
    <scope>NUCLEOTIDE SEQUENCE [LARGE SCALE GENOMIC DNA]</scope>
    <source>
        <strain evidence="1 2">AF27-12</strain>
    </source>
</reference>
<evidence type="ECO:0000313" key="2">
    <source>
        <dbReference type="Proteomes" id="UP000286147"/>
    </source>
</evidence>
<name>A0A412CGY7_9FIRM</name>
<protein>
    <submittedName>
        <fullName evidence="1">DUF669 domain-containing protein</fullName>
    </submittedName>
</protein>
<dbReference type="AlphaFoldDB" id="A0A412CGY7"/>
<dbReference type="EMBL" id="QRTP01000004">
    <property type="protein sequence ID" value="RGQ85534.1"/>
    <property type="molecule type" value="Genomic_DNA"/>
</dbReference>
<proteinExistence type="predicted"/>
<organism evidence="1 2">
    <name type="scientific">Megamonas rupellensis</name>
    <dbReference type="NCBI Taxonomy" id="491921"/>
    <lineage>
        <taxon>Bacteria</taxon>
        <taxon>Bacillati</taxon>
        <taxon>Bacillota</taxon>
        <taxon>Negativicutes</taxon>
        <taxon>Selenomonadales</taxon>
        <taxon>Selenomonadaceae</taxon>
        <taxon>Megamonas</taxon>
    </lineage>
</organism>
<evidence type="ECO:0000313" key="1">
    <source>
        <dbReference type="EMBL" id="RGQ85534.1"/>
    </source>
</evidence>
<comment type="caution">
    <text evidence="1">The sequence shown here is derived from an EMBL/GenBank/DDBJ whole genome shotgun (WGS) entry which is preliminary data.</text>
</comment>
<dbReference type="Proteomes" id="UP000286147">
    <property type="component" value="Unassembled WGS sequence"/>
</dbReference>
<accession>A0A412CGY7</accession>
<dbReference type="Pfam" id="PF05037">
    <property type="entry name" value="DUF669"/>
    <property type="match status" value="1"/>
</dbReference>
<dbReference type="InterPro" id="IPR007731">
    <property type="entry name" value="DUF669"/>
</dbReference>
<sequence length="180" mass="20593">MMMNKPANWDSVEAITGEYKKLPAGGYVCSIVRAECTKSKNGKEMLKLAIDIAEGKYKDFYLNQYLQEQERNKEQAKWRGSYYQLTEGDSMGRFKGMLLNIEKSNPGYSWNWNEKSLEGKLFGGVFREEEYINRNGGLSTTVKLISIRPVEGITEIEPPVKKVLENNNNLAENFGEEIPF</sequence>
<dbReference type="RefSeq" id="WP_118035599.1">
    <property type="nucleotide sequence ID" value="NZ_QRTP01000004.1"/>
</dbReference>